<name>A0A7S3DHD0_9EUKA</name>
<sequence>MGDVDMSGGLRSYDGKKRRMDAGTLIEPVATPVEQHCLDLIRFEGLGICNFESPIFRHFVEALNPEVNLPTRKRLKALLNVDLRRPIASAFPAPPTPPSNGSAPNAMGESNGEGVEMATPVQGEKVVDEKMDEAVASPSLLPVTTNSTSVLPMVPASAVAPEPEKVE</sequence>
<protein>
    <submittedName>
        <fullName evidence="2">Uncharacterized protein</fullName>
    </submittedName>
</protein>
<accession>A0A7S3DHD0</accession>
<gene>
    <name evidence="2" type="ORF">PBIL07802_LOCUS19528</name>
</gene>
<evidence type="ECO:0000313" key="2">
    <source>
        <dbReference type="EMBL" id="CAE0257269.1"/>
    </source>
</evidence>
<feature type="region of interest" description="Disordered" evidence="1">
    <location>
        <begin position="88"/>
        <end position="167"/>
    </location>
</feature>
<organism evidence="2">
    <name type="scientific">Palpitomonas bilix</name>
    <dbReference type="NCBI Taxonomy" id="652834"/>
    <lineage>
        <taxon>Eukaryota</taxon>
        <taxon>Eukaryota incertae sedis</taxon>
    </lineage>
</organism>
<proteinExistence type="predicted"/>
<dbReference type="EMBL" id="HBIB01030077">
    <property type="protein sequence ID" value="CAE0257269.1"/>
    <property type="molecule type" value="Transcribed_RNA"/>
</dbReference>
<reference evidence="2" key="1">
    <citation type="submission" date="2021-01" db="EMBL/GenBank/DDBJ databases">
        <authorList>
            <person name="Corre E."/>
            <person name="Pelletier E."/>
            <person name="Niang G."/>
            <person name="Scheremetjew M."/>
            <person name="Finn R."/>
            <person name="Kale V."/>
            <person name="Holt S."/>
            <person name="Cochrane G."/>
            <person name="Meng A."/>
            <person name="Brown T."/>
            <person name="Cohen L."/>
        </authorList>
    </citation>
    <scope>NUCLEOTIDE SEQUENCE</scope>
    <source>
        <strain evidence="2">NIES-2562</strain>
    </source>
</reference>
<evidence type="ECO:0000256" key="1">
    <source>
        <dbReference type="SAM" id="MobiDB-lite"/>
    </source>
</evidence>
<dbReference type="AlphaFoldDB" id="A0A7S3DHD0"/>